<dbReference type="Pfam" id="PF08245">
    <property type="entry name" value="Mur_ligase_M"/>
    <property type="match status" value="1"/>
</dbReference>
<dbReference type="SUPFAM" id="SSF53623">
    <property type="entry name" value="MurD-like peptide ligases, catalytic domain"/>
    <property type="match status" value="1"/>
</dbReference>
<dbReference type="GO" id="GO:0008841">
    <property type="term" value="F:dihydrofolate synthase activity"/>
    <property type="evidence" value="ECO:0007669"/>
    <property type="project" value="TreeGrafter"/>
</dbReference>
<dbReference type="AlphaFoldDB" id="A0A1Q9AYA4"/>
<evidence type="ECO:0000256" key="4">
    <source>
        <dbReference type="ARBA" id="ARBA00022598"/>
    </source>
</evidence>
<keyword evidence="6 10" id="KW-0547">Nucleotide-binding</keyword>
<dbReference type="EC" id="6.3.2.17" evidence="3"/>
<dbReference type="GO" id="GO:0005737">
    <property type="term" value="C:cytoplasm"/>
    <property type="evidence" value="ECO:0007669"/>
    <property type="project" value="TreeGrafter"/>
</dbReference>
<keyword evidence="7 10" id="KW-0067">ATP-binding</keyword>
<evidence type="ECO:0000256" key="7">
    <source>
        <dbReference type="ARBA" id="ARBA00022840"/>
    </source>
</evidence>
<reference evidence="12 13" key="1">
    <citation type="submission" date="2016-09" db="EMBL/GenBank/DDBJ databases">
        <title>Rhizobium sp. nov., a novel species isolated from the rice rhizosphere.</title>
        <authorList>
            <person name="Zhao J."/>
            <person name="Zhang X."/>
        </authorList>
    </citation>
    <scope>NUCLEOTIDE SEQUENCE [LARGE SCALE GENOMIC DNA]</scope>
    <source>
        <strain evidence="12 13">1.7048</strain>
    </source>
</reference>
<dbReference type="InterPro" id="IPR036615">
    <property type="entry name" value="Mur_ligase_C_dom_sf"/>
</dbReference>
<evidence type="ECO:0000313" key="13">
    <source>
        <dbReference type="Proteomes" id="UP000186364"/>
    </source>
</evidence>
<dbReference type="InterPro" id="IPR018109">
    <property type="entry name" value="Folylpolyglutamate_synth_CS"/>
</dbReference>
<keyword evidence="13" id="KW-1185">Reference proteome</keyword>
<dbReference type="PANTHER" id="PTHR11136:SF0">
    <property type="entry name" value="DIHYDROFOLATE SYNTHETASE-RELATED"/>
    <property type="match status" value="1"/>
</dbReference>
<dbReference type="InterPro" id="IPR013221">
    <property type="entry name" value="Mur_ligase_cen"/>
</dbReference>
<evidence type="ECO:0000256" key="8">
    <source>
        <dbReference type="ARBA" id="ARBA00022842"/>
    </source>
</evidence>
<sequence length="448" mass="47585">MTTAGTLTQAAAEIDRLMTLHPKGFDLSLERITRLLARLGNPQDRLPPVLHVAGTNGKGSFTAFSRALLEAEGLAVHVHTSPHLVNWHERYRLGVKGGRGQLAEDAVLADAIRRVAEANAGETITVFEILTAVAFLLFAEHPADAVVMEVGLGGRFDATNVIRHPAVTAIMPISLDHQAYLGDRVELIAAEKAGIMKRGRPAVIGYQEFDGARDVLADTAERLGCPTALYSQDFLAHEEFGRMIYQDEDGLIDLPLPRLPGRHQLANAAAAIRAVKAAGFTLSEQGIEKALQTVEWAGRLQRMPKGPLLDLAPEGAEVWLDGGHNPGAGQVIAETMVSFEERDPRPLVLIIGMINTKEPIGYFRAFAGLAEKVFTVPIPASDAGLDPVALAGDAADAGCPAEACGSVAEALARVAALFKTAPKAPRILIGGSLYLVGSVLGENGTPPR</sequence>
<dbReference type="PROSITE" id="PS01012">
    <property type="entry name" value="FOLYLPOLYGLU_SYNT_2"/>
    <property type="match status" value="1"/>
</dbReference>
<dbReference type="Gene3D" id="3.40.1190.10">
    <property type="entry name" value="Mur-like, catalytic domain"/>
    <property type="match status" value="1"/>
</dbReference>
<dbReference type="RefSeq" id="WP_075627445.1">
    <property type="nucleotide sequence ID" value="NZ_FOAM01000001.1"/>
</dbReference>
<proteinExistence type="inferred from homology"/>
<comment type="catalytic activity">
    <reaction evidence="9">
        <text>(6S)-5,6,7,8-tetrahydrofolyl-(gamma-L-Glu)(n) + L-glutamate + ATP = (6S)-5,6,7,8-tetrahydrofolyl-(gamma-L-Glu)(n+1) + ADP + phosphate + H(+)</text>
        <dbReference type="Rhea" id="RHEA:10580"/>
        <dbReference type="Rhea" id="RHEA-COMP:14738"/>
        <dbReference type="Rhea" id="RHEA-COMP:14740"/>
        <dbReference type="ChEBI" id="CHEBI:15378"/>
        <dbReference type="ChEBI" id="CHEBI:29985"/>
        <dbReference type="ChEBI" id="CHEBI:30616"/>
        <dbReference type="ChEBI" id="CHEBI:43474"/>
        <dbReference type="ChEBI" id="CHEBI:141005"/>
        <dbReference type="ChEBI" id="CHEBI:456216"/>
        <dbReference type="EC" id="6.3.2.17"/>
    </reaction>
</comment>
<protein>
    <recommendedName>
        <fullName evidence="3">tetrahydrofolate synthase</fullName>
        <ecNumber evidence="3">6.3.2.17</ecNumber>
    </recommendedName>
</protein>
<dbReference type="FunFam" id="3.40.1190.10:FF:000011">
    <property type="entry name" value="Folylpolyglutamate synthase/dihydrofolate synthase"/>
    <property type="match status" value="1"/>
</dbReference>
<dbReference type="OrthoDB" id="9809356at2"/>
<dbReference type="PANTHER" id="PTHR11136">
    <property type="entry name" value="FOLYLPOLYGLUTAMATE SYNTHASE-RELATED"/>
    <property type="match status" value="1"/>
</dbReference>
<dbReference type="Proteomes" id="UP000186364">
    <property type="component" value="Unassembled WGS sequence"/>
</dbReference>
<dbReference type="Gene3D" id="3.90.190.20">
    <property type="entry name" value="Mur ligase, C-terminal domain"/>
    <property type="match status" value="1"/>
</dbReference>
<organism evidence="12 13">
    <name type="scientific">Xaviernesmea oryzae</name>
    <dbReference type="NCBI Taxonomy" id="464029"/>
    <lineage>
        <taxon>Bacteria</taxon>
        <taxon>Pseudomonadati</taxon>
        <taxon>Pseudomonadota</taxon>
        <taxon>Alphaproteobacteria</taxon>
        <taxon>Hyphomicrobiales</taxon>
        <taxon>Rhizobiaceae</taxon>
        <taxon>Rhizobium/Agrobacterium group</taxon>
        <taxon>Xaviernesmea</taxon>
    </lineage>
</organism>
<dbReference type="UniPathway" id="UPA00077">
    <property type="reaction ID" value="UER00157"/>
</dbReference>
<feature type="domain" description="Mur ligase central" evidence="11">
    <location>
        <begin position="52"/>
        <end position="274"/>
    </location>
</feature>
<evidence type="ECO:0000256" key="10">
    <source>
        <dbReference type="PIRNR" id="PIRNR001563"/>
    </source>
</evidence>
<keyword evidence="4 10" id="KW-0436">Ligase</keyword>
<dbReference type="InterPro" id="IPR001645">
    <property type="entry name" value="Folylpolyglutamate_synth"/>
</dbReference>
<dbReference type="InterPro" id="IPR036565">
    <property type="entry name" value="Mur-like_cat_sf"/>
</dbReference>
<accession>A0A1Q9AYA4</accession>
<evidence type="ECO:0000256" key="5">
    <source>
        <dbReference type="ARBA" id="ARBA00022723"/>
    </source>
</evidence>
<evidence type="ECO:0000256" key="2">
    <source>
        <dbReference type="ARBA" id="ARBA00008276"/>
    </source>
</evidence>
<comment type="similarity">
    <text evidence="2 10">Belongs to the folylpolyglutamate synthase family.</text>
</comment>
<evidence type="ECO:0000256" key="6">
    <source>
        <dbReference type="ARBA" id="ARBA00022741"/>
    </source>
</evidence>
<dbReference type="PIRSF" id="PIRSF001563">
    <property type="entry name" value="Folylpolyglu_synth"/>
    <property type="match status" value="1"/>
</dbReference>
<dbReference type="SUPFAM" id="SSF53244">
    <property type="entry name" value="MurD-like peptide ligases, peptide-binding domain"/>
    <property type="match status" value="1"/>
</dbReference>
<evidence type="ECO:0000256" key="9">
    <source>
        <dbReference type="ARBA" id="ARBA00047493"/>
    </source>
</evidence>
<dbReference type="NCBIfam" id="TIGR01499">
    <property type="entry name" value="folC"/>
    <property type="match status" value="1"/>
</dbReference>
<dbReference type="GO" id="GO:0046872">
    <property type="term" value="F:metal ion binding"/>
    <property type="evidence" value="ECO:0007669"/>
    <property type="project" value="UniProtKB-KW"/>
</dbReference>
<evidence type="ECO:0000256" key="1">
    <source>
        <dbReference type="ARBA" id="ARBA00001946"/>
    </source>
</evidence>
<keyword evidence="8" id="KW-0460">Magnesium</keyword>
<gene>
    <name evidence="12" type="ORF">BJF93_15910</name>
</gene>
<evidence type="ECO:0000313" key="12">
    <source>
        <dbReference type="EMBL" id="OLP60424.1"/>
    </source>
</evidence>
<dbReference type="EMBL" id="MKIP01000037">
    <property type="protein sequence ID" value="OLP60424.1"/>
    <property type="molecule type" value="Genomic_DNA"/>
</dbReference>
<keyword evidence="5" id="KW-0479">Metal-binding</keyword>
<comment type="cofactor">
    <cofactor evidence="1">
        <name>Mg(2+)</name>
        <dbReference type="ChEBI" id="CHEBI:18420"/>
    </cofactor>
</comment>
<evidence type="ECO:0000259" key="11">
    <source>
        <dbReference type="Pfam" id="PF08245"/>
    </source>
</evidence>
<dbReference type="GO" id="GO:0004326">
    <property type="term" value="F:tetrahydrofolylpolyglutamate synthase activity"/>
    <property type="evidence" value="ECO:0007669"/>
    <property type="project" value="UniProtKB-EC"/>
</dbReference>
<evidence type="ECO:0000256" key="3">
    <source>
        <dbReference type="ARBA" id="ARBA00013025"/>
    </source>
</evidence>
<dbReference type="GO" id="GO:0005524">
    <property type="term" value="F:ATP binding"/>
    <property type="evidence" value="ECO:0007669"/>
    <property type="project" value="UniProtKB-KW"/>
</dbReference>
<comment type="caution">
    <text evidence="12">The sequence shown here is derived from an EMBL/GenBank/DDBJ whole genome shotgun (WGS) entry which is preliminary data.</text>
</comment>
<name>A0A1Q9AYA4_9HYPH</name>
<dbReference type="GO" id="GO:0046654">
    <property type="term" value="P:tetrahydrofolate biosynthetic process"/>
    <property type="evidence" value="ECO:0007669"/>
    <property type="project" value="UniProtKB-UniPathway"/>
</dbReference>